<comment type="subunit">
    <text evidence="3">Homodimer.</text>
</comment>
<gene>
    <name evidence="16" type="primary">GRS1</name>
    <name evidence="16" type="ORF">MSYG_2343</name>
</gene>
<dbReference type="GO" id="GO:0016740">
    <property type="term" value="F:transferase activity"/>
    <property type="evidence" value="ECO:0007669"/>
    <property type="project" value="UniProtKB-KW"/>
</dbReference>
<comment type="subcellular location">
    <subcellularLocation>
        <location evidence="1">Cytoplasm</location>
    </subcellularLocation>
</comment>
<dbReference type="Gene3D" id="3.30.930.10">
    <property type="entry name" value="Bira Bifunctional Protein, Domain 2"/>
    <property type="match status" value="1"/>
</dbReference>
<dbReference type="InterPro" id="IPR002314">
    <property type="entry name" value="aa-tRNA-synt_IIb"/>
</dbReference>
<dbReference type="OMA" id="HFVNFQR"/>
<keyword evidence="11" id="KW-0030">Aminoacyl-tRNA synthetase</keyword>
<dbReference type="Proteomes" id="UP000186303">
    <property type="component" value="Chromosome 3"/>
</dbReference>
<evidence type="ECO:0000256" key="9">
    <source>
        <dbReference type="ARBA" id="ARBA00022840"/>
    </source>
</evidence>
<evidence type="ECO:0000256" key="8">
    <source>
        <dbReference type="ARBA" id="ARBA00022741"/>
    </source>
</evidence>
<keyword evidence="9" id="KW-0067">ATP-binding</keyword>
<dbReference type="OrthoDB" id="10267474at2759"/>
<evidence type="ECO:0000313" key="16">
    <source>
        <dbReference type="EMBL" id="SHO78001.1"/>
    </source>
</evidence>
<dbReference type="Gene3D" id="3.30.720.200">
    <property type="match status" value="1"/>
</dbReference>
<dbReference type="EMBL" id="LT671823">
    <property type="protein sequence ID" value="SHO78001.1"/>
    <property type="molecule type" value="Genomic_DNA"/>
</dbReference>
<dbReference type="FunFam" id="3.30.930.10:FF:000010">
    <property type="entry name" value="Glycyl-tRNA synthetase 1"/>
    <property type="match status" value="1"/>
</dbReference>
<dbReference type="STRING" id="1230383.A0A1M8A6G1"/>
<evidence type="ECO:0000256" key="1">
    <source>
        <dbReference type="ARBA" id="ARBA00004496"/>
    </source>
</evidence>
<keyword evidence="7" id="KW-0808">Transferase</keyword>
<dbReference type="NCBIfam" id="NF003211">
    <property type="entry name" value="PRK04173.1"/>
    <property type="match status" value="1"/>
</dbReference>
<dbReference type="InterPro" id="IPR045864">
    <property type="entry name" value="aa-tRNA-synth_II/BPL/LPL"/>
</dbReference>
<dbReference type="InterPro" id="IPR033731">
    <property type="entry name" value="GlyRS-like_core"/>
</dbReference>
<dbReference type="InterPro" id="IPR027031">
    <property type="entry name" value="Gly-tRNA_synthase/POLG2"/>
</dbReference>
<comment type="similarity">
    <text evidence="2">Belongs to the class-II aminoacyl-tRNA synthetase family.</text>
</comment>
<dbReference type="GO" id="GO:0070150">
    <property type="term" value="P:mitochondrial glycyl-tRNA aminoacylation"/>
    <property type="evidence" value="ECO:0007669"/>
    <property type="project" value="TreeGrafter"/>
</dbReference>
<keyword evidence="17" id="KW-1185">Reference proteome</keyword>
<dbReference type="FunFam" id="3.30.930.10:FF:000158">
    <property type="entry name" value="Glycyl-tRNA synthetase"/>
    <property type="match status" value="1"/>
</dbReference>
<dbReference type="GO" id="GO:0005739">
    <property type="term" value="C:mitochondrion"/>
    <property type="evidence" value="ECO:0007669"/>
    <property type="project" value="TreeGrafter"/>
</dbReference>
<dbReference type="Gene3D" id="3.30.40.230">
    <property type="match status" value="1"/>
</dbReference>
<evidence type="ECO:0000256" key="5">
    <source>
        <dbReference type="ARBA" id="ARBA00022490"/>
    </source>
</evidence>
<dbReference type="SUPFAM" id="SSF52954">
    <property type="entry name" value="Class II aaRS ABD-related"/>
    <property type="match status" value="1"/>
</dbReference>
<feature type="region of interest" description="Disordered" evidence="14">
    <location>
        <begin position="166"/>
        <end position="195"/>
    </location>
</feature>
<dbReference type="InterPro" id="IPR002315">
    <property type="entry name" value="tRNA-synt_gly"/>
</dbReference>
<dbReference type="GO" id="GO:0004820">
    <property type="term" value="F:glycine-tRNA ligase activity"/>
    <property type="evidence" value="ECO:0007669"/>
    <property type="project" value="UniProtKB-EC"/>
</dbReference>
<reference evidence="17" key="1">
    <citation type="journal article" date="2017" name="Nucleic Acids Res.">
        <title>Proteogenomics produces comprehensive and highly accurate protein-coding gene annotation in a complete genome assembly of Malassezia sympodialis.</title>
        <authorList>
            <person name="Zhu Y."/>
            <person name="Engstroem P.G."/>
            <person name="Tellgren-Roth C."/>
            <person name="Baudo C.D."/>
            <person name="Kennell J.C."/>
            <person name="Sun S."/>
            <person name="Billmyre R.B."/>
            <person name="Schroeder M.S."/>
            <person name="Andersson A."/>
            <person name="Holm T."/>
            <person name="Sigurgeirsson B."/>
            <person name="Wu G."/>
            <person name="Sankaranarayanan S.R."/>
            <person name="Siddharthan R."/>
            <person name="Sanyal K."/>
            <person name="Lundeberg J."/>
            <person name="Nystedt B."/>
            <person name="Boekhout T."/>
            <person name="Dawson T.L. Jr."/>
            <person name="Heitman J."/>
            <person name="Scheynius A."/>
            <person name="Lehtioe J."/>
        </authorList>
    </citation>
    <scope>NUCLEOTIDE SEQUENCE [LARGE SCALE GENOMIC DNA]</scope>
    <source>
        <strain evidence="17">ATCC 42132</strain>
    </source>
</reference>
<evidence type="ECO:0000256" key="2">
    <source>
        <dbReference type="ARBA" id="ARBA00008226"/>
    </source>
</evidence>
<dbReference type="CDD" id="cd00774">
    <property type="entry name" value="GlyRS-like_core"/>
    <property type="match status" value="1"/>
</dbReference>
<dbReference type="AlphaFoldDB" id="A0A1M8A6G1"/>
<dbReference type="VEuPathDB" id="FungiDB:MSYG_2343"/>
<dbReference type="Gene3D" id="3.40.50.800">
    <property type="entry name" value="Anticodon-binding domain"/>
    <property type="match status" value="1"/>
</dbReference>
<accession>A0A1M8A6G1</accession>
<keyword evidence="10" id="KW-0648">Protein biosynthesis</keyword>
<evidence type="ECO:0000256" key="13">
    <source>
        <dbReference type="ARBA" id="ARBA00051967"/>
    </source>
</evidence>
<evidence type="ECO:0000259" key="15">
    <source>
        <dbReference type="PROSITE" id="PS50862"/>
    </source>
</evidence>
<protein>
    <recommendedName>
        <fullName evidence="4">glycine--tRNA ligase</fullName>
        <ecNumber evidence="4">6.1.1.14</ecNumber>
    </recommendedName>
    <alternativeName>
        <fullName evidence="12">Diadenosine tetraphosphate synthetase</fullName>
    </alternativeName>
</protein>
<evidence type="ECO:0000256" key="4">
    <source>
        <dbReference type="ARBA" id="ARBA00012829"/>
    </source>
</evidence>
<dbReference type="GO" id="GO:0005524">
    <property type="term" value="F:ATP binding"/>
    <property type="evidence" value="ECO:0007669"/>
    <property type="project" value="UniProtKB-KW"/>
</dbReference>
<dbReference type="PROSITE" id="PS50862">
    <property type="entry name" value="AA_TRNA_LIGASE_II"/>
    <property type="match status" value="1"/>
</dbReference>
<evidence type="ECO:0000256" key="10">
    <source>
        <dbReference type="ARBA" id="ARBA00022917"/>
    </source>
</evidence>
<dbReference type="InterPro" id="IPR004154">
    <property type="entry name" value="Anticodon-bd"/>
</dbReference>
<evidence type="ECO:0000256" key="3">
    <source>
        <dbReference type="ARBA" id="ARBA00011738"/>
    </source>
</evidence>
<evidence type="ECO:0000256" key="7">
    <source>
        <dbReference type="ARBA" id="ARBA00022679"/>
    </source>
</evidence>
<proteinExistence type="inferred from homology"/>
<dbReference type="InterPro" id="IPR036621">
    <property type="entry name" value="Anticodon-bd_dom_sf"/>
</dbReference>
<dbReference type="PANTHER" id="PTHR10745:SF0">
    <property type="entry name" value="GLYCINE--TRNA LIGASE"/>
    <property type="match status" value="1"/>
</dbReference>
<organism evidence="16 17">
    <name type="scientific">Malassezia sympodialis (strain ATCC 42132)</name>
    <name type="common">Atopic eczema-associated yeast</name>
    <dbReference type="NCBI Taxonomy" id="1230383"/>
    <lineage>
        <taxon>Eukaryota</taxon>
        <taxon>Fungi</taxon>
        <taxon>Dikarya</taxon>
        <taxon>Basidiomycota</taxon>
        <taxon>Ustilaginomycotina</taxon>
        <taxon>Malasseziomycetes</taxon>
        <taxon>Malasseziales</taxon>
        <taxon>Malasseziaceae</taxon>
        <taxon>Malassezia</taxon>
    </lineage>
</organism>
<dbReference type="InterPro" id="IPR006195">
    <property type="entry name" value="aa-tRNA-synth_II"/>
</dbReference>
<dbReference type="NCBIfam" id="TIGR00389">
    <property type="entry name" value="glyS_dimeric"/>
    <property type="match status" value="1"/>
</dbReference>
<evidence type="ECO:0000256" key="14">
    <source>
        <dbReference type="SAM" id="MobiDB-lite"/>
    </source>
</evidence>
<dbReference type="Pfam" id="PF03129">
    <property type="entry name" value="HGTP_anticodon"/>
    <property type="match status" value="1"/>
</dbReference>
<name>A0A1M8A6G1_MALS4</name>
<keyword evidence="5" id="KW-0963">Cytoplasm</keyword>
<feature type="domain" description="Aminoacyl-transfer RNA synthetases class-II family profile" evidence="15">
    <location>
        <begin position="209"/>
        <end position="582"/>
    </location>
</feature>
<dbReference type="Pfam" id="PF00587">
    <property type="entry name" value="tRNA-synt_2b"/>
    <property type="match status" value="1"/>
</dbReference>
<dbReference type="PRINTS" id="PR01043">
    <property type="entry name" value="TRNASYNTHGLY"/>
</dbReference>
<keyword evidence="8" id="KW-0547">Nucleotide-binding</keyword>
<comment type="catalytic activity">
    <reaction evidence="13">
        <text>2 ATP + H(+) = P(1),P(4)-bis(5'-adenosyl) tetraphosphate + diphosphate</text>
        <dbReference type="Rhea" id="RHEA:34935"/>
        <dbReference type="ChEBI" id="CHEBI:15378"/>
        <dbReference type="ChEBI" id="CHEBI:30616"/>
        <dbReference type="ChEBI" id="CHEBI:33019"/>
        <dbReference type="ChEBI" id="CHEBI:58141"/>
    </reaction>
</comment>
<dbReference type="PANTHER" id="PTHR10745">
    <property type="entry name" value="GLYCYL-TRNA SYNTHETASE/DNA POLYMERASE SUBUNIT GAMMA-2"/>
    <property type="match status" value="1"/>
</dbReference>
<keyword evidence="6" id="KW-0436">Ligase</keyword>
<sequence length="702" mass="78504">MLTAAWRSSFRVSTVASRTNRVIFIPKSFCTRRTMASAVQPEQSIVKKDAHPFERAQLEGLMTKRFFYTQAFEIYGGVAGLYDYGPSGAALQANIITHWRNHFIIEEDMLELDTTIMTLSDVLKTSGHVDKFADWMVKDTKSGEIYRADHMVEGVLEARLKGDEEARAKEAGQASVATESAPSADEKKTKKKAKSVAVKLPDEQVAEFRRILAQIDDFNGEQLGELIKKYDIRAPATGNEVSAPTEFNLMFESFIGPTGQTKGYLRPETAQGHFVNFERLLDFNNGRVPFASAQIGKSFRNEISPRAGLLRVREFTMAEIEHFVDPENKSHSRFSEVANLVLPFLPASTQKAGDTTVKKVSIGEAVSTGMVNNETLGYFLGRIYLFLEAIGIDTSRLRFRQHMENEMAHYACDCWDAEIHTSYGWIECVGCADRSAFDLTMHSNKTKRDLMVQEPLKEPKVYQKYVPTVNKKVLGPLFKKNAKLIEDTIMALDQDSLKQMQADLESGSAKVTAGSETFDVTKEHVTVEYKTIKESVRNFIPNVIEPSFGIGRIFYALLEHSFWAREEDKERGVLSLPPLVAPFKVLIVPISSNEQLSPLARQLSKKLRSLGIASRIDDSSATIGRRYARNDELGTPFACTIDFASVSKGTITLRERDTTTQRIGTVDQVVDVVKQLCDGRLDWKGACQILPAYTGTQDVDSA</sequence>
<evidence type="ECO:0000313" key="17">
    <source>
        <dbReference type="Proteomes" id="UP000186303"/>
    </source>
</evidence>
<dbReference type="FunFam" id="3.30.720.200:FF:000001">
    <property type="entry name" value="Glycine--tRNA ligase 2"/>
    <property type="match status" value="1"/>
</dbReference>
<dbReference type="FunFam" id="3.40.50.800:FF:000004">
    <property type="entry name" value="Glycine--tRNA ligase 2"/>
    <property type="match status" value="1"/>
</dbReference>
<dbReference type="EC" id="6.1.1.14" evidence="4"/>
<evidence type="ECO:0000256" key="11">
    <source>
        <dbReference type="ARBA" id="ARBA00023146"/>
    </source>
</evidence>
<evidence type="ECO:0000256" key="6">
    <source>
        <dbReference type="ARBA" id="ARBA00022598"/>
    </source>
</evidence>
<dbReference type="SUPFAM" id="SSF55681">
    <property type="entry name" value="Class II aaRS and biotin synthetases"/>
    <property type="match status" value="1"/>
</dbReference>
<evidence type="ECO:0000256" key="12">
    <source>
        <dbReference type="ARBA" id="ARBA00030057"/>
    </source>
</evidence>